<evidence type="ECO:0008006" key="3">
    <source>
        <dbReference type="Google" id="ProtNLM"/>
    </source>
</evidence>
<evidence type="ECO:0000313" key="1">
    <source>
        <dbReference type="EMBL" id="ODA66232.1"/>
    </source>
</evidence>
<reference evidence="1 2" key="1">
    <citation type="submission" date="2016-07" db="EMBL/GenBank/DDBJ databases">
        <title>Draft genome sequence of Methyloligella halotolerans C2T (VKM B-2706T=CCUG 61687T=DSM 25045T), a halotolerant polyhydroxybutyrate accumulating methylotroph.</title>
        <authorList>
            <person name="Vasilenko O.V."/>
            <person name="Doronina N.V."/>
            <person name="Poroshina M.N."/>
            <person name="Tarlachkov S.V."/>
            <person name="Trotsenko Y.A."/>
        </authorList>
    </citation>
    <scope>NUCLEOTIDE SEQUENCE [LARGE SCALE GENOMIC DNA]</scope>
    <source>
        <strain evidence="1 2">VKM B-2706</strain>
    </source>
</reference>
<dbReference type="STRING" id="1177755.A7A08_02879"/>
<comment type="caution">
    <text evidence="1">The sequence shown here is derived from an EMBL/GenBank/DDBJ whole genome shotgun (WGS) entry which is preliminary data.</text>
</comment>
<accession>A0A1E2RVP5</accession>
<dbReference type="Proteomes" id="UP000095087">
    <property type="component" value="Unassembled WGS sequence"/>
</dbReference>
<keyword evidence="2" id="KW-1185">Reference proteome</keyword>
<dbReference type="RefSeq" id="WP_083226795.1">
    <property type="nucleotide sequence ID" value="NZ_MASI01000009.1"/>
</dbReference>
<organism evidence="1 2">
    <name type="scientific">Methyloligella halotolerans</name>
    <dbReference type="NCBI Taxonomy" id="1177755"/>
    <lineage>
        <taxon>Bacteria</taxon>
        <taxon>Pseudomonadati</taxon>
        <taxon>Pseudomonadota</taxon>
        <taxon>Alphaproteobacteria</taxon>
        <taxon>Hyphomicrobiales</taxon>
        <taxon>Hyphomicrobiaceae</taxon>
        <taxon>Methyloligella</taxon>
    </lineage>
</organism>
<dbReference type="EMBL" id="MASI01000009">
    <property type="protein sequence ID" value="ODA66232.1"/>
    <property type="molecule type" value="Genomic_DNA"/>
</dbReference>
<dbReference type="AlphaFoldDB" id="A0A1E2RVP5"/>
<dbReference type="InterPro" id="IPR025731">
    <property type="entry name" value="YecR-like"/>
</dbReference>
<dbReference type="PROSITE" id="PS51257">
    <property type="entry name" value="PROKAR_LIPOPROTEIN"/>
    <property type="match status" value="1"/>
</dbReference>
<dbReference type="OrthoDB" id="8607336at2"/>
<protein>
    <recommendedName>
        <fullName evidence="3">YecR-like lipoprotein</fullName>
    </recommendedName>
</protein>
<gene>
    <name evidence="1" type="ORF">A7A08_02879</name>
</gene>
<proteinExistence type="predicted"/>
<evidence type="ECO:0000313" key="2">
    <source>
        <dbReference type="Proteomes" id="UP000095087"/>
    </source>
</evidence>
<dbReference type="Pfam" id="PF13992">
    <property type="entry name" value="YecR"/>
    <property type="match status" value="1"/>
</dbReference>
<name>A0A1E2RVP5_9HYPH</name>
<sequence>MSFRTASCVLIVILAGGAISCAKNKELVATGGSRADGTVDLSYEYAALEKPVVNEAQGLITAQQKCAAWGYSGAEAFGGRKEECQYANEYGCMKYFVTVKYQCTGASKL</sequence>